<evidence type="ECO:0000313" key="2">
    <source>
        <dbReference type="EMBL" id="RKF72962.1"/>
    </source>
</evidence>
<sequence length="254" mass="28616">MFAHQAKITVKRFTMIGHPSNEDSENNLTPDKTSPTQSPLPKPRSRPLRPGCRKEDAVRQYLDQKILHVSRRYAKKFQPREEQRVGDVTGYVNMDQVASDIGRLADVVWLTGTPNLQVQYLLNIAGMFINFLPAFPPAPKAIFLLLKKMDYAFSCLLKGKNISSDEVLPGFSGGNDVGLSKTDMVRLRSLVEETRVLTVNLLGSNDFEDRNTSEKRKTSSACHDQYDMDLASVYEQTIFSLGELLEPSFSLQNQ</sequence>
<proteinExistence type="predicted"/>
<dbReference type="Proteomes" id="UP000285326">
    <property type="component" value="Unassembled WGS sequence"/>
</dbReference>
<dbReference type="GO" id="GO:0005675">
    <property type="term" value="C:transcription factor TFIIH holo complex"/>
    <property type="evidence" value="ECO:0007669"/>
    <property type="project" value="TreeGrafter"/>
</dbReference>
<dbReference type="AlphaFoldDB" id="A0A420IEN8"/>
<gene>
    <name evidence="2" type="ORF">GcM1_246146</name>
</gene>
<name>A0A420IEN8_9PEZI</name>
<feature type="region of interest" description="Disordered" evidence="1">
    <location>
        <begin position="13"/>
        <end position="54"/>
    </location>
</feature>
<dbReference type="InterPro" id="IPR031349">
    <property type="entry name" value="Tfb6"/>
</dbReference>
<feature type="compositionally biased region" description="Polar residues" evidence="1">
    <location>
        <begin position="26"/>
        <end position="37"/>
    </location>
</feature>
<organism evidence="2 3">
    <name type="scientific">Golovinomyces cichoracearum</name>
    <dbReference type="NCBI Taxonomy" id="62708"/>
    <lineage>
        <taxon>Eukaryota</taxon>
        <taxon>Fungi</taxon>
        <taxon>Dikarya</taxon>
        <taxon>Ascomycota</taxon>
        <taxon>Pezizomycotina</taxon>
        <taxon>Leotiomycetes</taxon>
        <taxon>Erysiphales</taxon>
        <taxon>Erysiphaceae</taxon>
        <taxon>Golovinomyces</taxon>
    </lineage>
</organism>
<reference evidence="2 3" key="1">
    <citation type="journal article" date="2018" name="BMC Genomics">
        <title>Comparative genome analyses reveal sequence features reflecting distinct modes of host-adaptation between dicot and monocot powdery mildew.</title>
        <authorList>
            <person name="Wu Y."/>
            <person name="Ma X."/>
            <person name="Pan Z."/>
            <person name="Kale S.D."/>
            <person name="Song Y."/>
            <person name="King H."/>
            <person name="Zhang Q."/>
            <person name="Presley C."/>
            <person name="Deng X."/>
            <person name="Wei C.I."/>
            <person name="Xiao S."/>
        </authorList>
    </citation>
    <scope>NUCLEOTIDE SEQUENCE [LARGE SCALE GENOMIC DNA]</scope>
    <source>
        <strain evidence="2">UMSG1</strain>
    </source>
</reference>
<accession>A0A420IEN8</accession>
<dbReference type="Pfam" id="PF17110">
    <property type="entry name" value="TFB6"/>
    <property type="match status" value="1"/>
</dbReference>
<protein>
    <submittedName>
        <fullName evidence="2">Putative meiotic recombination protein dmc1</fullName>
    </submittedName>
</protein>
<evidence type="ECO:0000256" key="1">
    <source>
        <dbReference type="SAM" id="MobiDB-lite"/>
    </source>
</evidence>
<dbReference type="PANTHER" id="PTHR37781">
    <property type="entry name" value="TFIIH COMPLEX SUBUNIT"/>
    <property type="match status" value="1"/>
</dbReference>
<dbReference type="EMBL" id="MCBS01024635">
    <property type="protein sequence ID" value="RKF72962.1"/>
    <property type="molecule type" value="Genomic_DNA"/>
</dbReference>
<evidence type="ECO:0000313" key="3">
    <source>
        <dbReference type="Proteomes" id="UP000285326"/>
    </source>
</evidence>
<comment type="caution">
    <text evidence="2">The sequence shown here is derived from an EMBL/GenBank/DDBJ whole genome shotgun (WGS) entry which is preliminary data.</text>
</comment>
<dbReference type="PANTHER" id="PTHR37781:SF1">
    <property type="entry name" value="ADR380WP"/>
    <property type="match status" value="1"/>
</dbReference>